<proteinExistence type="predicted"/>
<keyword evidence="2" id="KW-1185">Reference proteome</keyword>
<evidence type="ECO:0000313" key="1">
    <source>
        <dbReference type="EMBL" id="KZL70427.1"/>
    </source>
</evidence>
<dbReference type="AlphaFoldDB" id="A0A161YDI1"/>
<reference evidence="1 2" key="1">
    <citation type="submission" date="2015-06" db="EMBL/GenBank/DDBJ databases">
        <title>Survival trade-offs in plant roots during colonization by closely related pathogenic and mutualistic fungi.</title>
        <authorList>
            <person name="Hacquard S."/>
            <person name="Kracher B."/>
            <person name="Hiruma K."/>
            <person name="Weinman A."/>
            <person name="Muench P."/>
            <person name="Garrido Oter R."/>
            <person name="Ver Loren van Themaat E."/>
            <person name="Dallerey J.-F."/>
            <person name="Damm U."/>
            <person name="Henrissat B."/>
            <person name="Lespinet O."/>
            <person name="Thon M."/>
            <person name="Kemen E."/>
            <person name="McHardy A.C."/>
            <person name="Schulze-Lefert P."/>
            <person name="O'Connell R.J."/>
        </authorList>
    </citation>
    <scope>NUCLEOTIDE SEQUENCE [LARGE SCALE GENOMIC DNA]</scope>
    <source>
        <strain evidence="1 2">0861</strain>
    </source>
</reference>
<accession>A0A161YDI1</accession>
<protein>
    <submittedName>
        <fullName evidence="1">Uncharacterized protein</fullName>
    </submittedName>
</protein>
<comment type="caution">
    <text evidence="1">The sequence shown here is derived from an EMBL/GenBank/DDBJ whole genome shotgun (WGS) entry which is preliminary data.</text>
</comment>
<evidence type="ECO:0000313" key="2">
    <source>
        <dbReference type="Proteomes" id="UP000076552"/>
    </source>
</evidence>
<dbReference type="EMBL" id="LFIV01000089">
    <property type="protein sequence ID" value="KZL70427.1"/>
    <property type="molecule type" value="Genomic_DNA"/>
</dbReference>
<sequence length="546" mass="62294">MVHFFDLPREVRNMIYVAYVSIKGGYVLDFNSNTLKGANNESIDLAFMLTCKSVAKEMKGIAMSSNIITFSTFHSQEHQAIAGRFGVMIRTLHSKREHKWDHIHPDTLSVPEDIWRELSEAHPRFAPYVDVVKNRSNIYTVQWDNVGPAGSCGETPSVFRSFIRSALQTIAAYKHRFNVEQLGRFENGKYDFDHTPLESLVNVNPNLWTIPTLQELEKTISSMGRGPAKTVAHAWDVDWPGYKINQIKHHYSAAAVAIRFLESLSKDCRSGIRNIVLNEDRAAVAFAECHGLGFVPYCQENPHLRVQRRVSMWRTVFQTTTANVNHHVMPPNEDISLHSNDISYSVAVWILEALELKSAGMPPDSFTLTLDGDWTCSEIFHTVVQRDAAWQAAIDLCMERRILPPLSWDLRRRDSRNRRGFDGEAYGQDNSWYSFEAFPQAIQDIVAGNSIIKCNFALGEAWDVERLVEENKGRTLDDWKAAWFLREKRHFDPDPPSPNWVQLLCDNSWETVLPCSLSDEAFEESTSRYFIEPASTAQPGESFVET</sequence>
<gene>
    <name evidence="1" type="ORF">CT0861_07137</name>
</gene>
<name>A0A161YDI1_9PEZI</name>
<dbReference type="Proteomes" id="UP000076552">
    <property type="component" value="Unassembled WGS sequence"/>
</dbReference>
<organism evidence="1 2">
    <name type="scientific">Colletotrichum tofieldiae</name>
    <dbReference type="NCBI Taxonomy" id="708197"/>
    <lineage>
        <taxon>Eukaryota</taxon>
        <taxon>Fungi</taxon>
        <taxon>Dikarya</taxon>
        <taxon>Ascomycota</taxon>
        <taxon>Pezizomycotina</taxon>
        <taxon>Sordariomycetes</taxon>
        <taxon>Hypocreomycetidae</taxon>
        <taxon>Glomerellales</taxon>
        <taxon>Glomerellaceae</taxon>
        <taxon>Colletotrichum</taxon>
        <taxon>Colletotrichum spaethianum species complex</taxon>
    </lineage>
</organism>